<proteinExistence type="predicted"/>
<dbReference type="Pfam" id="PF00990">
    <property type="entry name" value="GGDEF"/>
    <property type="match status" value="1"/>
</dbReference>
<dbReference type="FunFam" id="3.20.20.450:FF:000001">
    <property type="entry name" value="Cyclic di-GMP phosphodiesterase yahA"/>
    <property type="match status" value="1"/>
</dbReference>
<evidence type="ECO:0000259" key="3">
    <source>
        <dbReference type="PROSITE" id="PS50887"/>
    </source>
</evidence>
<sequence>MNGNDEDGVSNTDDSGSPGMIDEGKDRLFIVRGNDRRRERKESRHLSRLTLLRREDLATVREDSATVREDSATAREDSATVREDAVQVREHDVNLLEQEIRTAETTQQTSDDHMIVLQQANEHLVIAAIEAHKLAEQILVSKTQLDHLAHHDGLTNLPNRLLLHDRLGQAIESAHRRGGKLALMFMDVDRFKNINDSLGHVIGDQLLQSVAKRLVECVRHSDTVCRQGGDEFIILLGEIEYAEDAALSAQKVLTALVLPHCIDQHDLYISVSIGISIYPDDGLDAASLIKGADMAMYHTKENGGNNYTFFEHHMNARVVQKPSIETDLQLALKRQEFVLYYQPKINLHSGAIVGVEALIRWRHPQRGLILPEQFVRIAEDCGLIVSIGEWVLREACKQAKSWQDAGLSFTPVAVNISAAQFELTGFLESLADILEDIGLEPRYLEFELTESVLMQNTDTTAFMLKALKVLGIQLAVDDFGTGFSSLSCLKHFPIDTLKIDQSFIHDITQATGYLDDAALVIAVIGLGKSLNFRVIAEGVETHEQLEFLLGQGCREGQGYYFSRPVTEKKMLDLLKTGRTKPF</sequence>
<dbReference type="SUPFAM" id="SSF141868">
    <property type="entry name" value="EAL domain-like"/>
    <property type="match status" value="1"/>
</dbReference>
<accession>A0A3P3ZRR8</accession>
<dbReference type="AlphaFoldDB" id="A0A3P3ZRR8"/>
<dbReference type="InterPro" id="IPR001633">
    <property type="entry name" value="EAL_dom"/>
</dbReference>
<dbReference type="PROSITE" id="PS50887">
    <property type="entry name" value="GGDEF"/>
    <property type="match status" value="1"/>
</dbReference>
<dbReference type="InterPro" id="IPR035919">
    <property type="entry name" value="EAL_sf"/>
</dbReference>
<dbReference type="InterPro" id="IPR052155">
    <property type="entry name" value="Biofilm_reg_signaling"/>
</dbReference>
<evidence type="ECO:0000256" key="1">
    <source>
        <dbReference type="SAM" id="MobiDB-lite"/>
    </source>
</evidence>
<feature type="domain" description="EAL" evidence="2">
    <location>
        <begin position="321"/>
        <end position="578"/>
    </location>
</feature>
<gene>
    <name evidence="4" type="primary">gmr</name>
    <name evidence="4" type="ORF">CARN8_6190002</name>
</gene>
<protein>
    <submittedName>
        <fullName evidence="4">Cyclic di-GMP phosphodiesterase Gmr</fullName>
        <ecNumber evidence="4">3.1.4.52</ecNumber>
    </submittedName>
</protein>
<feature type="domain" description="GGDEF" evidence="3">
    <location>
        <begin position="179"/>
        <end position="312"/>
    </location>
</feature>
<keyword evidence="4" id="KW-0378">Hydrolase</keyword>
<dbReference type="CDD" id="cd01948">
    <property type="entry name" value="EAL"/>
    <property type="match status" value="1"/>
</dbReference>
<dbReference type="EMBL" id="UOYP01000578">
    <property type="protein sequence ID" value="VAY89342.1"/>
    <property type="molecule type" value="Genomic_DNA"/>
</dbReference>
<dbReference type="GO" id="GO:0071111">
    <property type="term" value="F:cyclic-guanylate-specific phosphodiesterase activity"/>
    <property type="evidence" value="ECO:0007669"/>
    <property type="project" value="UniProtKB-EC"/>
</dbReference>
<dbReference type="PANTHER" id="PTHR44757">
    <property type="entry name" value="DIGUANYLATE CYCLASE DGCP"/>
    <property type="match status" value="1"/>
</dbReference>
<evidence type="ECO:0000259" key="2">
    <source>
        <dbReference type="PROSITE" id="PS50883"/>
    </source>
</evidence>
<dbReference type="EC" id="3.1.4.52" evidence="4"/>
<dbReference type="InterPro" id="IPR000160">
    <property type="entry name" value="GGDEF_dom"/>
</dbReference>
<dbReference type="InterPro" id="IPR029787">
    <property type="entry name" value="Nucleotide_cyclase"/>
</dbReference>
<dbReference type="CDD" id="cd01949">
    <property type="entry name" value="GGDEF"/>
    <property type="match status" value="1"/>
</dbReference>
<organism evidence="4">
    <name type="scientific">mine drainage metagenome</name>
    <dbReference type="NCBI Taxonomy" id="410659"/>
    <lineage>
        <taxon>unclassified sequences</taxon>
        <taxon>metagenomes</taxon>
        <taxon>ecological metagenomes</taxon>
    </lineage>
</organism>
<feature type="region of interest" description="Disordered" evidence="1">
    <location>
        <begin position="1"/>
        <end position="27"/>
    </location>
</feature>
<dbReference type="SMART" id="SM00267">
    <property type="entry name" value="GGDEF"/>
    <property type="match status" value="1"/>
</dbReference>
<dbReference type="Gene3D" id="3.30.70.270">
    <property type="match status" value="1"/>
</dbReference>
<dbReference type="FunFam" id="3.30.70.270:FF:000001">
    <property type="entry name" value="Diguanylate cyclase domain protein"/>
    <property type="match status" value="1"/>
</dbReference>
<evidence type="ECO:0000313" key="4">
    <source>
        <dbReference type="EMBL" id="VAY89342.1"/>
    </source>
</evidence>
<dbReference type="Gene3D" id="3.20.20.450">
    <property type="entry name" value="EAL domain"/>
    <property type="match status" value="1"/>
</dbReference>
<dbReference type="PANTHER" id="PTHR44757:SF2">
    <property type="entry name" value="BIOFILM ARCHITECTURE MAINTENANCE PROTEIN MBAA"/>
    <property type="match status" value="1"/>
</dbReference>
<dbReference type="Pfam" id="PF00563">
    <property type="entry name" value="EAL"/>
    <property type="match status" value="1"/>
</dbReference>
<dbReference type="InterPro" id="IPR043128">
    <property type="entry name" value="Rev_trsase/Diguanyl_cyclase"/>
</dbReference>
<dbReference type="SMART" id="SM00052">
    <property type="entry name" value="EAL"/>
    <property type="match status" value="1"/>
</dbReference>
<reference evidence="4" key="1">
    <citation type="submission" date="2018-10" db="EMBL/GenBank/DDBJ databases">
        <authorList>
            <person name="Plewniak F."/>
        </authorList>
    </citation>
    <scope>NUCLEOTIDE SEQUENCE</scope>
</reference>
<name>A0A3P3ZRR8_9ZZZZ</name>
<dbReference type="NCBIfam" id="TIGR00254">
    <property type="entry name" value="GGDEF"/>
    <property type="match status" value="1"/>
</dbReference>
<dbReference type="SUPFAM" id="SSF55073">
    <property type="entry name" value="Nucleotide cyclase"/>
    <property type="match status" value="1"/>
</dbReference>
<dbReference type="PROSITE" id="PS50883">
    <property type="entry name" value="EAL"/>
    <property type="match status" value="1"/>
</dbReference>